<dbReference type="InterPro" id="IPR052571">
    <property type="entry name" value="Mt_RNA_Methyltransferase"/>
</dbReference>
<comment type="function">
    <text evidence="9">Mitochondrial ribosome (mitoribosome) assembly factor. Binds at the interface of the head and body domains of the mitochondrial small ribosomal subunit (mt-SSU), occluding the mRNA channel and preventing compaction of the head domain towards the body. Probable inactive methyltransferase: retains the characteristic folding and ability to bind S-adenosyl-L-methionine, but it probably lost its methyltransferase activity.</text>
</comment>
<evidence type="ECO:0000256" key="9">
    <source>
        <dbReference type="ARBA" id="ARBA00045681"/>
    </source>
</evidence>
<protein>
    <recommendedName>
        <fullName evidence="12">Ribosome assembly protein METTL17, mitochondrial</fullName>
    </recommendedName>
    <alternativeName>
        <fullName evidence="13">Methyltransferase-like protein 17</fullName>
    </alternativeName>
</protein>
<keyword evidence="2" id="KW-0004">4Fe-4S</keyword>
<dbReference type="GO" id="GO:0005763">
    <property type="term" value="C:mitochondrial small ribosomal subunit"/>
    <property type="evidence" value="ECO:0007669"/>
    <property type="project" value="TreeGrafter"/>
</dbReference>
<dbReference type="GO" id="GO:0046872">
    <property type="term" value="F:metal ion binding"/>
    <property type="evidence" value="ECO:0007669"/>
    <property type="project" value="UniProtKB-KW"/>
</dbReference>
<evidence type="ECO:0000256" key="7">
    <source>
        <dbReference type="ARBA" id="ARBA00023014"/>
    </source>
</evidence>
<evidence type="ECO:0000256" key="13">
    <source>
        <dbReference type="ARBA" id="ARBA00081511"/>
    </source>
</evidence>
<evidence type="ECO:0000256" key="2">
    <source>
        <dbReference type="ARBA" id="ARBA00022485"/>
    </source>
</evidence>
<proteinExistence type="inferred from homology"/>
<evidence type="ECO:0000256" key="11">
    <source>
        <dbReference type="ARBA" id="ARBA00062800"/>
    </source>
</evidence>
<evidence type="ECO:0000256" key="10">
    <source>
        <dbReference type="ARBA" id="ARBA00060800"/>
    </source>
</evidence>
<evidence type="ECO:0000256" key="12">
    <source>
        <dbReference type="ARBA" id="ARBA00069745"/>
    </source>
</evidence>
<keyword evidence="6" id="KW-0408">Iron</keyword>
<keyword evidence="4" id="KW-0479">Metal-binding</keyword>
<comment type="subunit">
    <text evidence="11">Associates with the mitochondrial ribosome (mitoribosome).</text>
</comment>
<evidence type="ECO:0000256" key="1">
    <source>
        <dbReference type="ARBA" id="ARBA00004305"/>
    </source>
</evidence>
<accession>A0AAV3ACM3</accession>
<evidence type="ECO:0000313" key="14">
    <source>
        <dbReference type="EMBL" id="DBA22760.1"/>
    </source>
</evidence>
<dbReference type="Proteomes" id="UP001181693">
    <property type="component" value="Unassembled WGS sequence"/>
</dbReference>
<keyword evidence="5" id="KW-0809">Transit peptide</keyword>
<name>A0AAV3ACM3_PYXAD</name>
<dbReference type="AlphaFoldDB" id="A0AAV3ACM3"/>
<dbReference type="GO" id="GO:0051539">
    <property type="term" value="F:4 iron, 4 sulfur cluster binding"/>
    <property type="evidence" value="ECO:0007669"/>
    <property type="project" value="UniProtKB-KW"/>
</dbReference>
<evidence type="ECO:0000256" key="5">
    <source>
        <dbReference type="ARBA" id="ARBA00022946"/>
    </source>
</evidence>
<dbReference type="PANTHER" id="PTHR13184:SF5">
    <property type="entry name" value="METHYLTRANSFERASE-LIKE PROTEIN 17, MITOCHONDRIAL"/>
    <property type="match status" value="1"/>
</dbReference>
<reference evidence="14" key="1">
    <citation type="thesis" date="2020" institute="ProQuest LLC" country="789 East Eisenhower Parkway, Ann Arbor, MI, USA">
        <title>Comparative Genomics and Chromosome Evolution.</title>
        <authorList>
            <person name="Mudd A.B."/>
        </authorList>
    </citation>
    <scope>NUCLEOTIDE SEQUENCE</scope>
    <source>
        <strain evidence="14">1538</strain>
        <tissue evidence="14">Blood</tissue>
    </source>
</reference>
<dbReference type="GO" id="GO:0042274">
    <property type="term" value="P:ribosomal small subunit biogenesis"/>
    <property type="evidence" value="ECO:0007669"/>
    <property type="project" value="UniProtKB-ARBA"/>
</dbReference>
<gene>
    <name evidence="14" type="ORF">GDO54_013769</name>
</gene>
<dbReference type="InterPro" id="IPR029063">
    <property type="entry name" value="SAM-dependent_MTases_sf"/>
</dbReference>
<dbReference type="Gene3D" id="3.40.50.150">
    <property type="entry name" value="Vaccinia Virus protein VP39"/>
    <property type="match status" value="1"/>
</dbReference>
<dbReference type="FunFam" id="3.40.50.150:FF:000196">
    <property type="entry name" value="methyltransferase-like protein 17, mitochondrial"/>
    <property type="match status" value="1"/>
</dbReference>
<sequence>MLSIRFRFLQIRTMSSATSGKPQLDNSSNFLSELPHRKHPGILNLNIVRLPKEAENAAEYILKKFNIQHLEEYAASLTNYLWSRKRPIEDTDLRIKASALETAFRTALPESEIVTPAHNRKIKHQVLTALRKQTYNWQPLSYTEQISLMYLAARFDGGYAAVTRVLQEIYKRVPDFKPESLLDFGSGVGSVTWATHALWGTSVKEYMCVDTSASMNQLSELILRGGEESGDMHINNVYYRQFLPVSPKMQYDLVTSAFSLNELPNLSARQKTIQALWRKTGGFLVLVENGTKEGHQLLMEARDTVLRGGDKEIWDNRPACIFAPCPHQLKCPRLQKLPCNFVQQYQSLPLKWVRTTNYINTTFGGGVCRFDSYLISHRTHLNAGRSFPS</sequence>
<comment type="caution">
    <text evidence="14">The sequence shown here is derived from an EMBL/GenBank/DDBJ whole genome shotgun (WGS) entry which is preliminary data.</text>
</comment>
<comment type="subcellular location">
    <subcellularLocation>
        <location evidence="1">Mitochondrion matrix</location>
    </subcellularLocation>
</comment>
<dbReference type="Pfam" id="PF09243">
    <property type="entry name" value="Rsm22"/>
    <property type="match status" value="1"/>
</dbReference>
<dbReference type="GO" id="GO:0003735">
    <property type="term" value="F:structural constituent of ribosome"/>
    <property type="evidence" value="ECO:0007669"/>
    <property type="project" value="TreeGrafter"/>
</dbReference>
<evidence type="ECO:0000313" key="15">
    <source>
        <dbReference type="Proteomes" id="UP001181693"/>
    </source>
</evidence>
<keyword evidence="15" id="KW-1185">Reference proteome</keyword>
<organism evidence="14 15">
    <name type="scientific">Pyxicephalus adspersus</name>
    <name type="common">African bullfrog</name>
    <dbReference type="NCBI Taxonomy" id="30357"/>
    <lineage>
        <taxon>Eukaryota</taxon>
        <taxon>Metazoa</taxon>
        <taxon>Chordata</taxon>
        <taxon>Craniata</taxon>
        <taxon>Vertebrata</taxon>
        <taxon>Euteleostomi</taxon>
        <taxon>Amphibia</taxon>
        <taxon>Batrachia</taxon>
        <taxon>Anura</taxon>
        <taxon>Neobatrachia</taxon>
        <taxon>Ranoidea</taxon>
        <taxon>Pyxicephalidae</taxon>
        <taxon>Pyxicephalinae</taxon>
        <taxon>Pyxicephalus</taxon>
    </lineage>
</organism>
<dbReference type="InterPro" id="IPR015324">
    <property type="entry name" value="Ribosomal_Rsm22-like"/>
</dbReference>
<dbReference type="SUPFAM" id="SSF53335">
    <property type="entry name" value="S-adenosyl-L-methionine-dependent methyltransferases"/>
    <property type="match status" value="1"/>
</dbReference>
<keyword evidence="3" id="KW-0949">S-adenosyl-L-methionine</keyword>
<evidence type="ECO:0000256" key="4">
    <source>
        <dbReference type="ARBA" id="ARBA00022723"/>
    </source>
</evidence>
<evidence type="ECO:0000256" key="6">
    <source>
        <dbReference type="ARBA" id="ARBA00023004"/>
    </source>
</evidence>
<dbReference type="GO" id="GO:0006412">
    <property type="term" value="P:translation"/>
    <property type="evidence" value="ECO:0007669"/>
    <property type="project" value="InterPro"/>
</dbReference>
<dbReference type="EMBL" id="DYDO01000006">
    <property type="protein sequence ID" value="DBA22760.1"/>
    <property type="molecule type" value="Genomic_DNA"/>
</dbReference>
<comment type="similarity">
    <text evidence="10">Belongs to the methyltransferase superfamily. Rsm22 family.</text>
</comment>
<dbReference type="GO" id="GO:0008168">
    <property type="term" value="F:methyltransferase activity"/>
    <property type="evidence" value="ECO:0007669"/>
    <property type="project" value="InterPro"/>
</dbReference>
<evidence type="ECO:0000256" key="8">
    <source>
        <dbReference type="ARBA" id="ARBA00023128"/>
    </source>
</evidence>
<dbReference type="PANTHER" id="PTHR13184">
    <property type="entry name" value="37S RIBOSOMAL PROTEIN S22"/>
    <property type="match status" value="1"/>
</dbReference>
<keyword evidence="8" id="KW-0496">Mitochondrion</keyword>
<evidence type="ECO:0000256" key="3">
    <source>
        <dbReference type="ARBA" id="ARBA00022691"/>
    </source>
</evidence>
<keyword evidence="7" id="KW-0411">Iron-sulfur</keyword>